<dbReference type="Pfam" id="PF02210">
    <property type="entry name" value="Laminin_G_2"/>
    <property type="match status" value="1"/>
</dbReference>
<dbReference type="GO" id="GO:0120035">
    <property type="term" value="P:regulation of plasma membrane bounded cell projection organization"/>
    <property type="evidence" value="ECO:0007669"/>
    <property type="project" value="UniProtKB-ARBA"/>
</dbReference>
<feature type="domain" description="Laminin G" evidence="7">
    <location>
        <begin position="171"/>
        <end position="358"/>
    </location>
</feature>
<keyword evidence="1 6" id="KW-0245">EGF-like domain</keyword>
<dbReference type="PROSITE" id="PS00022">
    <property type="entry name" value="EGF_1"/>
    <property type="match status" value="3"/>
</dbReference>
<comment type="caution">
    <text evidence="6">Lacks conserved residue(s) required for the propagation of feature annotation.</text>
</comment>
<dbReference type="SUPFAM" id="SSF49899">
    <property type="entry name" value="Concanavalin A-like lectins/glucanases"/>
    <property type="match status" value="3"/>
</dbReference>
<sequence>MGLERRCSAMLRVNNSLAMSGEQPAVPGPALHNTGALYLGGLPQHILHQVDIPVKNGVIACMYSLQIDGEKKEIYEDAVDGFSVTECSSLACLSSPCLNGGSCVESGHNWHCLCSNGYVGNKCEDSVCKNNPCNFGGTCVQYPGSGFACLCPLGKHGLYCDQDLEIGQPYFSSSIGGLSSYTAYPLPGAIHHSFELRFHFIPSTMDQIALMIFIGQDHPHDPTSDHLAVSFIKGYVVLTWNLGSGPRRIFTPHPVADSGRGKQTHIVRLGRIGQQGWLQVDNMPNITGTSPGWLSQLNTEPILFVGGYESHNFSGLPHDLPLHSGYTGCLYGVELRAGRVRLFPHRSKDAKGRNVGQCSTRHCHDSTCLHGGACLDHAATFSCLCHDGWFGAECSMSSNPCDSTRHNCSQGSTCVPLQSGYECDCPLGKSGKHCEVDEPLSDVSFSGKRSYLSLESVDIDGPEACIDLQLKPMSERGLVLFMQQNQGPTVTFISLSLHGGILELRISPLGGQRRAGDVLVVRSGRVLAMGEWTTVRAGRYGRRVFLSVDGTVNAGNLLPGETLLPGNKPLYIGGVPDLSNLPSGSVAGGLPAPLKGCVRKLRINWQPVALTTTATATTAGPLEGRNLIDCDGTLCGADICHNGGTCQLTPDKKPTCSCPKVTMKYCPQ</sequence>
<feature type="domain" description="EGF-like" evidence="8">
    <location>
        <begin position="124"/>
        <end position="161"/>
    </location>
</feature>
<dbReference type="Pfam" id="PF00008">
    <property type="entry name" value="EGF"/>
    <property type="match status" value="4"/>
</dbReference>
<feature type="domain" description="EGF-like" evidence="8">
    <location>
        <begin position="631"/>
        <end position="667"/>
    </location>
</feature>
<dbReference type="GO" id="GO:0050769">
    <property type="term" value="P:positive regulation of neurogenesis"/>
    <property type="evidence" value="ECO:0007669"/>
    <property type="project" value="UniProtKB-ARBA"/>
</dbReference>
<dbReference type="InterPro" id="IPR000152">
    <property type="entry name" value="EGF-type_Asp/Asn_hydroxyl_site"/>
</dbReference>
<dbReference type="InterPro" id="IPR001791">
    <property type="entry name" value="Laminin_G"/>
</dbReference>
<reference evidence="9 10" key="1">
    <citation type="submission" date="2024-07" db="EMBL/GenBank/DDBJ databases">
        <title>Chromosome-level genome assembly of the water stick insect Ranatra chinensis (Heteroptera: Nepidae).</title>
        <authorList>
            <person name="Liu X."/>
        </authorList>
    </citation>
    <scope>NUCLEOTIDE SEQUENCE [LARGE SCALE GENOMIC DNA]</scope>
    <source>
        <strain evidence="9">Cailab_2021Rc</strain>
        <tissue evidence="9">Muscle</tissue>
    </source>
</reference>
<dbReference type="Gene3D" id="2.10.25.10">
    <property type="entry name" value="Laminin"/>
    <property type="match status" value="4"/>
</dbReference>
<evidence type="ECO:0000259" key="8">
    <source>
        <dbReference type="PROSITE" id="PS50026"/>
    </source>
</evidence>
<feature type="disulfide bond" evidence="6">
    <location>
        <begin position="425"/>
        <end position="434"/>
    </location>
</feature>
<dbReference type="GO" id="GO:0016020">
    <property type="term" value="C:membrane"/>
    <property type="evidence" value="ECO:0007669"/>
    <property type="project" value="UniProtKB-SubCell"/>
</dbReference>
<organism evidence="9 10">
    <name type="scientific">Ranatra chinensis</name>
    <dbReference type="NCBI Taxonomy" id="642074"/>
    <lineage>
        <taxon>Eukaryota</taxon>
        <taxon>Metazoa</taxon>
        <taxon>Ecdysozoa</taxon>
        <taxon>Arthropoda</taxon>
        <taxon>Hexapoda</taxon>
        <taxon>Insecta</taxon>
        <taxon>Pterygota</taxon>
        <taxon>Neoptera</taxon>
        <taxon>Paraneoptera</taxon>
        <taxon>Hemiptera</taxon>
        <taxon>Heteroptera</taxon>
        <taxon>Panheteroptera</taxon>
        <taxon>Nepomorpha</taxon>
        <taxon>Nepidae</taxon>
        <taxon>Ranatrinae</taxon>
        <taxon>Ranatra</taxon>
    </lineage>
</organism>
<comment type="caution">
    <text evidence="9">The sequence shown here is derived from an EMBL/GenBank/DDBJ whole genome shotgun (WGS) entry which is preliminary data.</text>
</comment>
<feature type="domain" description="EGF-like" evidence="8">
    <location>
        <begin position="359"/>
        <end position="395"/>
    </location>
</feature>
<evidence type="ECO:0000259" key="7">
    <source>
        <dbReference type="PROSITE" id="PS50025"/>
    </source>
</evidence>
<name>A0ABD0YLS6_9HEMI</name>
<evidence type="ECO:0000256" key="2">
    <source>
        <dbReference type="ARBA" id="ARBA00022729"/>
    </source>
</evidence>
<evidence type="ECO:0000256" key="4">
    <source>
        <dbReference type="ARBA" id="ARBA00023157"/>
    </source>
</evidence>
<evidence type="ECO:0000256" key="3">
    <source>
        <dbReference type="ARBA" id="ARBA00022737"/>
    </source>
</evidence>
<keyword evidence="5" id="KW-0325">Glycoprotein</keyword>
<dbReference type="InterPro" id="IPR001881">
    <property type="entry name" value="EGF-like_Ca-bd_dom"/>
</dbReference>
<evidence type="ECO:0000256" key="5">
    <source>
        <dbReference type="ARBA" id="ARBA00023180"/>
    </source>
</evidence>
<dbReference type="Gene3D" id="2.60.120.200">
    <property type="match status" value="3"/>
</dbReference>
<keyword evidence="2" id="KW-0732">Signal</keyword>
<dbReference type="PROSITE" id="PS50026">
    <property type="entry name" value="EGF_3"/>
    <property type="match status" value="5"/>
</dbReference>
<dbReference type="GO" id="GO:0005911">
    <property type="term" value="C:cell-cell junction"/>
    <property type="evidence" value="ECO:0007669"/>
    <property type="project" value="UniProtKB-ARBA"/>
</dbReference>
<keyword evidence="4 6" id="KW-1015">Disulfide bond</keyword>
<dbReference type="GO" id="GO:0048056">
    <property type="term" value="P:R3/R4 cell differentiation"/>
    <property type="evidence" value="ECO:0007669"/>
    <property type="project" value="UniProtKB-ARBA"/>
</dbReference>
<protein>
    <recommendedName>
        <fullName evidence="11">Protein eyes shut homolog</fullName>
    </recommendedName>
</protein>
<dbReference type="SMART" id="SM00282">
    <property type="entry name" value="LamG"/>
    <property type="match status" value="2"/>
</dbReference>
<dbReference type="CDD" id="cd00054">
    <property type="entry name" value="EGF_CA"/>
    <property type="match status" value="3"/>
</dbReference>
<gene>
    <name evidence="9" type="ORF">AAG570_001907</name>
</gene>
<feature type="domain" description="Laminin G" evidence="7">
    <location>
        <begin position="1"/>
        <end position="92"/>
    </location>
</feature>
<feature type="disulfide bond" evidence="6">
    <location>
        <begin position="385"/>
        <end position="394"/>
    </location>
</feature>
<evidence type="ECO:0000313" key="10">
    <source>
        <dbReference type="Proteomes" id="UP001558652"/>
    </source>
</evidence>
<dbReference type="PROSITE" id="PS01186">
    <property type="entry name" value="EGF_2"/>
    <property type="match status" value="1"/>
</dbReference>
<dbReference type="Proteomes" id="UP001558652">
    <property type="component" value="Unassembled WGS sequence"/>
</dbReference>
<dbReference type="InterPro" id="IPR000742">
    <property type="entry name" value="EGF"/>
</dbReference>
<dbReference type="CDD" id="cd00110">
    <property type="entry name" value="LamG"/>
    <property type="match status" value="2"/>
</dbReference>
<dbReference type="GO" id="GO:0007411">
    <property type="term" value="P:axon guidance"/>
    <property type="evidence" value="ECO:0007669"/>
    <property type="project" value="UniProtKB-ARBA"/>
</dbReference>
<dbReference type="PROSITE" id="PS50025">
    <property type="entry name" value="LAM_G_DOMAIN"/>
    <property type="match status" value="3"/>
</dbReference>
<dbReference type="SUPFAM" id="SSF57196">
    <property type="entry name" value="EGF/Laminin"/>
    <property type="match status" value="2"/>
</dbReference>
<dbReference type="InterPro" id="IPR013320">
    <property type="entry name" value="ConA-like_dom_sf"/>
</dbReference>
<dbReference type="GO" id="GO:0016318">
    <property type="term" value="P:ommatidial rotation"/>
    <property type="evidence" value="ECO:0007669"/>
    <property type="project" value="UniProtKB-ARBA"/>
</dbReference>
<proteinExistence type="predicted"/>
<dbReference type="PANTHER" id="PTHR15036:SF85">
    <property type="entry name" value="SP2353, ISOFORM A"/>
    <property type="match status" value="1"/>
</dbReference>
<evidence type="ECO:0000256" key="1">
    <source>
        <dbReference type="ARBA" id="ARBA00022536"/>
    </source>
</evidence>
<evidence type="ECO:0000313" key="9">
    <source>
        <dbReference type="EMBL" id="KAL1124137.1"/>
    </source>
</evidence>
<evidence type="ECO:0008006" key="11">
    <source>
        <dbReference type="Google" id="ProtNLM"/>
    </source>
</evidence>
<feature type="domain" description="Laminin G" evidence="7">
    <location>
        <begin position="441"/>
        <end position="630"/>
    </location>
</feature>
<dbReference type="FunFam" id="2.10.25.10:FF:000012">
    <property type="entry name" value="Delta-like protein"/>
    <property type="match status" value="1"/>
</dbReference>
<dbReference type="PROSITE" id="PS00010">
    <property type="entry name" value="ASX_HYDROXYL"/>
    <property type="match status" value="1"/>
</dbReference>
<keyword evidence="10" id="KW-1185">Reference proteome</keyword>
<dbReference type="SMART" id="SM00179">
    <property type="entry name" value="EGF_CA"/>
    <property type="match status" value="3"/>
</dbReference>
<evidence type="ECO:0000256" key="6">
    <source>
        <dbReference type="PROSITE-ProRule" id="PRU00076"/>
    </source>
</evidence>
<feature type="disulfide bond" evidence="6">
    <location>
        <begin position="151"/>
        <end position="160"/>
    </location>
</feature>
<dbReference type="GO" id="GO:0040008">
    <property type="term" value="P:regulation of growth"/>
    <property type="evidence" value="ECO:0007669"/>
    <property type="project" value="UniProtKB-ARBA"/>
</dbReference>
<feature type="domain" description="EGF-like" evidence="8">
    <location>
        <begin position="397"/>
        <end position="435"/>
    </location>
</feature>
<dbReference type="AlphaFoldDB" id="A0ABD0YLS6"/>
<keyword evidence="3" id="KW-0677">Repeat</keyword>
<accession>A0ABD0YLS6</accession>
<dbReference type="SMART" id="SM00181">
    <property type="entry name" value="EGF"/>
    <property type="match status" value="5"/>
</dbReference>
<dbReference type="Pfam" id="PF00054">
    <property type="entry name" value="Laminin_G_1"/>
    <property type="match status" value="1"/>
</dbReference>
<feature type="domain" description="EGF-like" evidence="8">
    <location>
        <begin position="88"/>
        <end position="121"/>
    </location>
</feature>
<dbReference type="InterPro" id="IPR050372">
    <property type="entry name" value="Neurexin-related_CASP"/>
</dbReference>
<dbReference type="PANTHER" id="PTHR15036">
    <property type="entry name" value="PIKACHURIN-LIKE PROTEIN"/>
    <property type="match status" value="1"/>
</dbReference>
<dbReference type="EMBL" id="JBFDAA010000011">
    <property type="protein sequence ID" value="KAL1124137.1"/>
    <property type="molecule type" value="Genomic_DNA"/>
</dbReference>